<dbReference type="GO" id="GO:0000287">
    <property type="term" value="F:magnesium ion binding"/>
    <property type="evidence" value="ECO:0007669"/>
    <property type="project" value="InterPro"/>
</dbReference>
<keyword evidence="5 11" id="KW-0786">Thiamine pyrophosphate</keyword>
<dbReference type="Proteomes" id="UP000887566">
    <property type="component" value="Unplaced"/>
</dbReference>
<comment type="catalytic activity">
    <reaction evidence="10">
        <text>2-hydroxyoctadecanoyl-CoA = heptadecanal + formyl-CoA</text>
        <dbReference type="Rhea" id="RHEA:55196"/>
        <dbReference type="ChEBI" id="CHEBI:57376"/>
        <dbReference type="ChEBI" id="CHEBI:74116"/>
        <dbReference type="ChEBI" id="CHEBI:138631"/>
    </reaction>
    <physiologicalReaction direction="left-to-right" evidence="10">
        <dbReference type="Rhea" id="RHEA:55197"/>
    </physiologicalReaction>
</comment>
<comment type="catalytic activity">
    <reaction evidence="7">
        <text>a 2-hydroxy-3-methyl fatty acyl-CoA = a 2-methyl-branched fatty aldehyde + formyl-CoA</text>
        <dbReference type="Rhea" id="RHEA:25375"/>
        <dbReference type="ChEBI" id="CHEBI:49188"/>
        <dbReference type="ChEBI" id="CHEBI:57376"/>
        <dbReference type="ChEBI" id="CHEBI:58783"/>
        <dbReference type="EC" id="4.1.2.63"/>
    </reaction>
    <physiologicalReaction direction="left-to-right" evidence="7">
        <dbReference type="Rhea" id="RHEA:25376"/>
    </physiologicalReaction>
</comment>
<dbReference type="InterPro" id="IPR045025">
    <property type="entry name" value="HACL1-like"/>
</dbReference>
<evidence type="ECO:0000256" key="11">
    <source>
        <dbReference type="RuleBase" id="RU362132"/>
    </source>
</evidence>
<evidence type="ECO:0000256" key="6">
    <source>
        <dbReference type="ARBA" id="ARBA00023239"/>
    </source>
</evidence>
<dbReference type="PANTHER" id="PTHR43710:SF2">
    <property type="entry name" value="2-HYDROXYACYL-COA LYASE 1"/>
    <property type="match status" value="1"/>
</dbReference>
<organism evidence="15 16">
    <name type="scientific">Plectus sambesii</name>
    <dbReference type="NCBI Taxonomy" id="2011161"/>
    <lineage>
        <taxon>Eukaryota</taxon>
        <taxon>Metazoa</taxon>
        <taxon>Ecdysozoa</taxon>
        <taxon>Nematoda</taxon>
        <taxon>Chromadorea</taxon>
        <taxon>Plectida</taxon>
        <taxon>Plectina</taxon>
        <taxon>Plectoidea</taxon>
        <taxon>Plectidae</taxon>
        <taxon>Plectus</taxon>
    </lineage>
</organism>
<evidence type="ECO:0000313" key="15">
    <source>
        <dbReference type="Proteomes" id="UP000887566"/>
    </source>
</evidence>
<dbReference type="WBParaSite" id="PSAMB.scaffold56size92332.g1254.t1">
    <property type="protein sequence ID" value="PSAMB.scaffold56size92332.g1254.t1"/>
    <property type="gene ID" value="PSAMB.scaffold56size92332.g1254"/>
</dbReference>
<dbReference type="InterPro" id="IPR029035">
    <property type="entry name" value="DHS-like_NAD/FAD-binding_dom"/>
</dbReference>
<evidence type="ECO:0000256" key="8">
    <source>
        <dbReference type="ARBA" id="ARBA00044454"/>
    </source>
</evidence>
<dbReference type="AlphaFoldDB" id="A0A914WY36"/>
<dbReference type="SUPFAM" id="SSF52467">
    <property type="entry name" value="DHS-like NAD/FAD-binding domain"/>
    <property type="match status" value="1"/>
</dbReference>
<evidence type="ECO:0000259" key="12">
    <source>
        <dbReference type="Pfam" id="PF00205"/>
    </source>
</evidence>
<dbReference type="GO" id="GO:0106359">
    <property type="term" value="F:2-hydroxyacyl-CoA lyase activity"/>
    <property type="evidence" value="ECO:0007669"/>
    <property type="project" value="UniProtKB-EC"/>
</dbReference>
<evidence type="ECO:0000256" key="3">
    <source>
        <dbReference type="ARBA" id="ARBA00022723"/>
    </source>
</evidence>
<evidence type="ECO:0000256" key="2">
    <source>
        <dbReference type="ARBA" id="ARBA00007812"/>
    </source>
</evidence>
<dbReference type="InterPro" id="IPR029061">
    <property type="entry name" value="THDP-binding"/>
</dbReference>
<evidence type="ECO:0000259" key="14">
    <source>
        <dbReference type="Pfam" id="PF02776"/>
    </source>
</evidence>
<evidence type="ECO:0000313" key="16">
    <source>
        <dbReference type="WBParaSite" id="PSAMB.scaffold56size92332.g1254.t1"/>
    </source>
</evidence>
<dbReference type="FunFam" id="3.40.50.970:FF:000038">
    <property type="entry name" value="2-hydroxyacyl-CoA lyase 1 isoform X1"/>
    <property type="match status" value="1"/>
</dbReference>
<dbReference type="SUPFAM" id="SSF52518">
    <property type="entry name" value="Thiamin diphosphate-binding fold (THDP-binding)"/>
    <property type="match status" value="2"/>
</dbReference>
<name>A0A914WY36_9BILA</name>
<evidence type="ECO:0000256" key="1">
    <source>
        <dbReference type="ARBA" id="ARBA00001964"/>
    </source>
</evidence>
<dbReference type="EC" id="4.1.2.63" evidence="9"/>
<dbReference type="Gene3D" id="3.40.50.970">
    <property type="match status" value="2"/>
</dbReference>
<dbReference type="Pfam" id="PF00205">
    <property type="entry name" value="TPP_enzyme_M"/>
    <property type="match status" value="1"/>
</dbReference>
<dbReference type="InterPro" id="IPR012000">
    <property type="entry name" value="Thiamin_PyroP_enz_cen_dom"/>
</dbReference>
<keyword evidence="4" id="KW-0460">Magnesium</keyword>
<dbReference type="GO" id="GO:0005777">
    <property type="term" value="C:peroxisome"/>
    <property type="evidence" value="ECO:0007669"/>
    <property type="project" value="TreeGrafter"/>
</dbReference>
<dbReference type="GO" id="GO:0001561">
    <property type="term" value="P:fatty acid alpha-oxidation"/>
    <property type="evidence" value="ECO:0007669"/>
    <property type="project" value="TreeGrafter"/>
</dbReference>
<dbReference type="InterPro" id="IPR012001">
    <property type="entry name" value="Thiamin_PyroP_enz_TPP-bd_dom"/>
</dbReference>
<feature type="domain" description="Thiamine pyrophosphate enzyme central" evidence="12">
    <location>
        <begin position="191"/>
        <end position="320"/>
    </location>
</feature>
<sequence>MDGASIIAKSLVDQGIEYMFGVVGFPIIEVGMAAQAHGIKYIGMRNEQSACYAAQAMGYLTGRPAVCLVVSGPGLLHALGGLANATVNCWPVICIGGSSDVDQEGRGAFQEWPQVESARLYCKWTARPSTLESIPFHVEKAVRMSLFGRPGAVYLDIPGNLVLSSIENEDALPRVARVPTAPLSVPSTHDIERAVQLLKSAKKPLVIVGKGSGWSTEGPNEMTSWIDATGLPFLATPGGKGVVSDEHPQNVAPARSFALKEADLIVLVGARLNWILHFGRPPRFSSNVNVIQIDLFAEEFHQNIVTSAPLLGDIGQTVRLLHQAMRGWRATDCASWIRDLQANATKNRQAVQALANDDQLPLNYYAAYKPIQEIISKQDVIIINEGANTMDIGRTMLTSTRAKRRLDAGTFGTMGVGLGYALAASLYCRDHSPNTKVICVQGDSAFGFSAMELETLARYKLPVAIVVLNNSGISRGLELDVWKELEGDPTLNVPVLSLTPEARYDRMCEAFGGHGHLVRSVPEISAAVRAALDNTDGPSVVNVIIATDSERKPQAHHWLTRSKM</sequence>
<feature type="domain" description="Thiamine pyrophosphate enzyme TPP-binding" evidence="13">
    <location>
        <begin position="391"/>
        <end position="543"/>
    </location>
</feature>
<dbReference type="CDD" id="cd02004">
    <property type="entry name" value="TPP_BZL_OCoD_HPCL"/>
    <property type="match status" value="1"/>
</dbReference>
<accession>A0A914WY36</accession>
<evidence type="ECO:0000259" key="13">
    <source>
        <dbReference type="Pfam" id="PF02775"/>
    </source>
</evidence>
<comment type="catalytic activity">
    <reaction evidence="8">
        <text>an (R)-2-hydroxy-long-chain-fatty acyl-CoA = a long-chain fatty aldehyde + formyl-CoA</text>
        <dbReference type="Rhea" id="RHEA:67444"/>
        <dbReference type="ChEBI" id="CHEBI:17176"/>
        <dbReference type="ChEBI" id="CHEBI:57376"/>
        <dbReference type="ChEBI" id="CHEBI:170012"/>
        <dbReference type="EC" id="4.1.2.63"/>
    </reaction>
    <physiologicalReaction direction="left-to-right" evidence="8">
        <dbReference type="Rhea" id="RHEA:67445"/>
    </physiologicalReaction>
</comment>
<keyword evidence="6" id="KW-0456">Lyase</keyword>
<dbReference type="CDD" id="cd07035">
    <property type="entry name" value="TPP_PYR_POX_like"/>
    <property type="match status" value="1"/>
</dbReference>
<evidence type="ECO:0000256" key="5">
    <source>
        <dbReference type="ARBA" id="ARBA00023052"/>
    </source>
</evidence>
<evidence type="ECO:0000256" key="4">
    <source>
        <dbReference type="ARBA" id="ARBA00022842"/>
    </source>
</evidence>
<dbReference type="Pfam" id="PF02776">
    <property type="entry name" value="TPP_enzyme_N"/>
    <property type="match status" value="1"/>
</dbReference>
<dbReference type="Gene3D" id="3.40.50.1220">
    <property type="entry name" value="TPP-binding domain"/>
    <property type="match status" value="1"/>
</dbReference>
<evidence type="ECO:0000256" key="9">
    <source>
        <dbReference type="ARBA" id="ARBA00044518"/>
    </source>
</evidence>
<protein>
    <recommendedName>
        <fullName evidence="9">2-hydroxyacyl-CoA lyase</fullName>
        <ecNumber evidence="9">4.1.2.63</ecNumber>
    </recommendedName>
</protein>
<dbReference type="GO" id="GO:0030976">
    <property type="term" value="F:thiamine pyrophosphate binding"/>
    <property type="evidence" value="ECO:0007669"/>
    <property type="project" value="InterPro"/>
</dbReference>
<dbReference type="InterPro" id="IPR011766">
    <property type="entry name" value="TPP_enzyme_TPP-bd"/>
</dbReference>
<dbReference type="PANTHER" id="PTHR43710">
    <property type="entry name" value="2-HYDROXYACYL-COA LYASE"/>
    <property type="match status" value="1"/>
</dbReference>
<proteinExistence type="inferred from homology"/>
<dbReference type="Pfam" id="PF02775">
    <property type="entry name" value="TPP_enzyme_C"/>
    <property type="match status" value="1"/>
</dbReference>
<keyword evidence="15" id="KW-1185">Reference proteome</keyword>
<reference evidence="16" key="1">
    <citation type="submission" date="2022-11" db="UniProtKB">
        <authorList>
            <consortium name="WormBaseParasite"/>
        </authorList>
    </citation>
    <scope>IDENTIFICATION</scope>
</reference>
<comment type="cofactor">
    <cofactor evidence="1">
        <name>thiamine diphosphate</name>
        <dbReference type="ChEBI" id="CHEBI:58937"/>
    </cofactor>
</comment>
<comment type="similarity">
    <text evidence="2 11">Belongs to the TPP enzyme family.</text>
</comment>
<evidence type="ECO:0000256" key="7">
    <source>
        <dbReference type="ARBA" id="ARBA00044451"/>
    </source>
</evidence>
<evidence type="ECO:0000256" key="10">
    <source>
        <dbReference type="ARBA" id="ARBA00048738"/>
    </source>
</evidence>
<feature type="domain" description="Thiamine pyrophosphate enzyme N-terminal TPP-binding" evidence="14">
    <location>
        <begin position="1"/>
        <end position="115"/>
    </location>
</feature>
<keyword evidence="3" id="KW-0479">Metal-binding</keyword>